<keyword evidence="1" id="KW-1133">Transmembrane helix</keyword>
<keyword evidence="1" id="KW-0812">Transmembrane</keyword>
<evidence type="ECO:0000313" key="2">
    <source>
        <dbReference type="EMBL" id="AMN35048.1"/>
    </source>
</evidence>
<organism evidence="2 3">
    <name type="scientific">Clostridium perfringens</name>
    <dbReference type="NCBI Taxonomy" id="1502"/>
    <lineage>
        <taxon>Bacteria</taxon>
        <taxon>Bacillati</taxon>
        <taxon>Bacillota</taxon>
        <taxon>Clostridia</taxon>
        <taxon>Eubacteriales</taxon>
        <taxon>Clostridiaceae</taxon>
        <taxon>Clostridium</taxon>
    </lineage>
</organism>
<dbReference type="EMBL" id="CP010994">
    <property type="protein sequence ID" value="AMN35048.1"/>
    <property type="molecule type" value="Genomic_DNA"/>
</dbReference>
<dbReference type="PATRIC" id="fig|1502.177.peg.900"/>
<name>A0A127EGH5_CLOPF</name>
<evidence type="ECO:0000256" key="1">
    <source>
        <dbReference type="SAM" id="Phobius"/>
    </source>
</evidence>
<feature type="transmembrane region" description="Helical" evidence="1">
    <location>
        <begin position="7"/>
        <end position="28"/>
    </location>
</feature>
<dbReference type="Proteomes" id="UP000070260">
    <property type="component" value="Chromosome"/>
</dbReference>
<sequence length="107" mass="12360">MIIDFKFNLIFSKIIAFLGVANVLFIILELVNIFPHQIMKYLTGFSFVTSPVIFGLASINYILLLILFLIKYNYTKNYSNIKRILGFNFIGLLPFAFYIIMISTLGF</sequence>
<proteinExistence type="predicted"/>
<protein>
    <submittedName>
        <fullName evidence="2">NADH dehydrogenase</fullName>
    </submittedName>
</protein>
<accession>A0A127EGH5</accession>
<dbReference type="AlphaFoldDB" id="A0A127EGH5"/>
<evidence type="ECO:0000313" key="3">
    <source>
        <dbReference type="Proteomes" id="UP000070260"/>
    </source>
</evidence>
<gene>
    <name evidence="2" type="ORF">JFP838_04540</name>
</gene>
<reference evidence="2 3" key="1">
    <citation type="journal article" date="2016" name="PLoS ONE">
        <title>Plasmid Characterization and Chromosome Analysis of Two netF+ Clostridium perfringens Isolates Associated with Foal and Canine Necrotizing Enteritis.</title>
        <authorList>
            <person name="Mehdizadeh Gohari I."/>
            <person name="Kropinski A.M."/>
            <person name="Weese S.J."/>
            <person name="Parreira V.R."/>
            <person name="Whitehead A.E."/>
            <person name="Boerlin P."/>
            <person name="Prescott J.F."/>
        </authorList>
    </citation>
    <scope>NUCLEOTIDE SEQUENCE [LARGE SCALE GENOMIC DNA]</scope>
    <source>
        <strain evidence="2 3">JP838</strain>
    </source>
</reference>
<feature type="transmembrane region" description="Helical" evidence="1">
    <location>
        <begin position="48"/>
        <end position="72"/>
    </location>
</feature>
<keyword evidence="1" id="KW-0472">Membrane</keyword>
<feature type="transmembrane region" description="Helical" evidence="1">
    <location>
        <begin position="84"/>
        <end position="105"/>
    </location>
</feature>
<dbReference type="RefSeq" id="WP_061426816.1">
    <property type="nucleotide sequence ID" value="NZ_CATNZO010000001.1"/>
</dbReference>